<protein>
    <recommendedName>
        <fullName evidence="3">Lipoprotein</fullName>
    </recommendedName>
</protein>
<evidence type="ECO:0000313" key="2">
    <source>
        <dbReference type="Proteomes" id="UP000660708"/>
    </source>
</evidence>
<sequence length="126" mass="14426">MMNLKKAIAVGLVTAGLVGCGTEVIANEDLAKMSAPELATLYCTAMKDTNLEQLQVLVGNESDWKEFKSIYFANEKEIARHKTKAEKYDCEIVETRESKKQTKFYFKKFKKVYVYKENNINTLKLI</sequence>
<reference evidence="1 2" key="1">
    <citation type="submission" date="2015-06" db="EMBL/GenBank/DDBJ databases">
        <title>Genome sequence of Pseudoalteromonas peptidolytica.</title>
        <authorList>
            <person name="Xie B.-B."/>
            <person name="Rong J.-C."/>
            <person name="Qin Q.-L."/>
            <person name="Zhang Y.-Z."/>
        </authorList>
    </citation>
    <scope>NUCLEOTIDE SEQUENCE [LARGE SCALE GENOMIC DNA]</scope>
    <source>
        <strain evidence="1 2">F12-50-A1</strain>
    </source>
</reference>
<accession>A0A8I0T1X7</accession>
<evidence type="ECO:0008006" key="3">
    <source>
        <dbReference type="Google" id="ProtNLM"/>
    </source>
</evidence>
<dbReference type="PROSITE" id="PS51257">
    <property type="entry name" value="PROKAR_LIPOPROTEIN"/>
    <property type="match status" value="1"/>
</dbReference>
<proteinExistence type="predicted"/>
<dbReference type="RefSeq" id="WP_147389076.1">
    <property type="nucleotide sequence ID" value="NZ_AQHF01000018.1"/>
</dbReference>
<gene>
    <name evidence="1" type="ORF">PPEP_a2653</name>
</gene>
<evidence type="ECO:0000313" key="1">
    <source>
        <dbReference type="EMBL" id="MBE0344956.1"/>
    </source>
</evidence>
<dbReference type="Proteomes" id="UP000660708">
    <property type="component" value="Unassembled WGS sequence"/>
</dbReference>
<name>A0A8I0T1X7_9GAMM</name>
<keyword evidence="2" id="KW-1185">Reference proteome</keyword>
<dbReference type="EMBL" id="AQHF01000018">
    <property type="protein sequence ID" value="MBE0344956.1"/>
    <property type="molecule type" value="Genomic_DNA"/>
</dbReference>
<comment type="caution">
    <text evidence="1">The sequence shown here is derived from an EMBL/GenBank/DDBJ whole genome shotgun (WGS) entry which is preliminary data.</text>
</comment>
<dbReference type="AlphaFoldDB" id="A0A8I0T1X7"/>
<organism evidence="1 2">
    <name type="scientific">Pseudoalteromonas peptidolytica F12-50-A1</name>
    <dbReference type="NCBI Taxonomy" id="1315280"/>
    <lineage>
        <taxon>Bacteria</taxon>
        <taxon>Pseudomonadati</taxon>
        <taxon>Pseudomonadota</taxon>
        <taxon>Gammaproteobacteria</taxon>
        <taxon>Alteromonadales</taxon>
        <taxon>Pseudoalteromonadaceae</taxon>
        <taxon>Pseudoalteromonas</taxon>
    </lineage>
</organism>